<sequence>MPYVNELHRLCDIWALTLGLKDNVNWISSDDKTNYPLLLSIYIETLKQDHDNFFIEATKKEKFIQSLERSKQFYTFGHGEELSNVLQTMRDDDPTDFMLLPIHYLLKKPKIDLNMGVIDGFRASGLLIYKAPTGYKAVIVDKMRPIDGLPVSYVLIPPENLSSLCEKLLLNNQVKKYTKAELPTIKKREILETIIDHSISKKLLPLNVYTGYQKVANDTTLAIKAPIKTALFHCQYDIFKLRDPYYEKITWKNVSSNPETNSNPTIIARKSLLATIKKFSGVSNCFDHLFSWYLTKKQRKVNYDYTVDFNKDPFINQIFTGEINNKSYFYQKKQQCITASKHIQKSTVFRKIEIKNANPVR</sequence>
<comment type="caution">
    <text evidence="1">The sequence shown here is derived from an EMBL/GenBank/DDBJ whole genome shotgun (WGS) entry which is preliminary data.</text>
</comment>
<protein>
    <submittedName>
        <fullName evidence="1">Uncharacterized protein</fullName>
    </submittedName>
</protein>
<dbReference type="EMBL" id="CABEEP010000001">
    <property type="protein sequence ID" value="VTQ60834.1"/>
    <property type="molecule type" value="Genomic_DNA"/>
</dbReference>
<reference evidence="1 2" key="1">
    <citation type="submission" date="2019-05" db="EMBL/GenBank/DDBJ databases">
        <authorList>
            <consortium name="Pathogen Informatics"/>
        </authorList>
    </citation>
    <scope>NUCLEOTIDE SEQUENCE [LARGE SCALE GENOMIC DNA]</scope>
    <source>
        <strain evidence="1 2">NCTC12204</strain>
    </source>
</reference>
<evidence type="ECO:0000313" key="2">
    <source>
        <dbReference type="Proteomes" id="UP000352698"/>
    </source>
</evidence>
<dbReference type="AlphaFoldDB" id="A0A7Z9ATL0"/>
<proteinExistence type="predicted"/>
<accession>A0A7Z9ATL0</accession>
<name>A0A7Z9ATL0_ENTHR</name>
<gene>
    <name evidence="1" type="ORF">NCTC12204_00691</name>
</gene>
<organism evidence="1 2">
    <name type="scientific">Enterococcus hirae</name>
    <dbReference type="NCBI Taxonomy" id="1354"/>
    <lineage>
        <taxon>Bacteria</taxon>
        <taxon>Bacillati</taxon>
        <taxon>Bacillota</taxon>
        <taxon>Bacilli</taxon>
        <taxon>Lactobacillales</taxon>
        <taxon>Enterococcaceae</taxon>
        <taxon>Enterococcus</taxon>
    </lineage>
</organism>
<dbReference type="Proteomes" id="UP000352698">
    <property type="component" value="Unassembled WGS sequence"/>
</dbReference>
<dbReference type="RefSeq" id="WP_010738302.1">
    <property type="nucleotide sequence ID" value="NZ_CABEEP010000001.1"/>
</dbReference>
<evidence type="ECO:0000313" key="1">
    <source>
        <dbReference type="EMBL" id="VTQ60834.1"/>
    </source>
</evidence>